<sequence length="178" mass="19139">MGNLTARERQLIIDEFVQQAFAGIDSGAPGAGIARGMRQLPDDAPDDLGPEQAAAWAELTGLMADESFRQRVRQMAVTGARGETQPEYDPAPITEHAGAAAAAGVAPESAQGREITDRIVGADTPAIDRTRLADQIEIFTDRRVERYWELLGVLNGRPAFTPATPAFEWFAAALRAHA</sequence>
<accession>A0ABW1NUE9</accession>
<dbReference type="EMBL" id="JBHSRF010000108">
    <property type="protein sequence ID" value="MFC6086950.1"/>
    <property type="molecule type" value="Genomic_DNA"/>
</dbReference>
<comment type="caution">
    <text evidence="1">The sequence shown here is derived from an EMBL/GenBank/DDBJ whole genome shotgun (WGS) entry which is preliminary data.</text>
</comment>
<gene>
    <name evidence="1" type="ORF">ACFP1K_37695</name>
</gene>
<protein>
    <recommendedName>
        <fullName evidence="3">VWA domain-containing protein</fullName>
    </recommendedName>
</protein>
<evidence type="ECO:0008006" key="3">
    <source>
        <dbReference type="Google" id="ProtNLM"/>
    </source>
</evidence>
<dbReference type="RefSeq" id="WP_380808420.1">
    <property type="nucleotide sequence ID" value="NZ_JBHTLB010000115.1"/>
</dbReference>
<name>A0ABW1NUE9_9ACTN</name>
<proteinExistence type="predicted"/>
<reference evidence="2" key="1">
    <citation type="journal article" date="2019" name="Int. J. Syst. Evol. Microbiol.">
        <title>The Global Catalogue of Microorganisms (GCM) 10K type strain sequencing project: providing services to taxonomists for standard genome sequencing and annotation.</title>
        <authorList>
            <consortium name="The Broad Institute Genomics Platform"/>
            <consortium name="The Broad Institute Genome Sequencing Center for Infectious Disease"/>
            <person name="Wu L."/>
            <person name="Ma J."/>
        </authorList>
    </citation>
    <scope>NUCLEOTIDE SEQUENCE [LARGE SCALE GENOMIC DNA]</scope>
    <source>
        <strain evidence="2">JCM 30346</strain>
    </source>
</reference>
<keyword evidence="2" id="KW-1185">Reference proteome</keyword>
<evidence type="ECO:0000313" key="2">
    <source>
        <dbReference type="Proteomes" id="UP001596137"/>
    </source>
</evidence>
<organism evidence="1 2">
    <name type="scientific">Sphaerisporangium aureirubrum</name>
    <dbReference type="NCBI Taxonomy" id="1544736"/>
    <lineage>
        <taxon>Bacteria</taxon>
        <taxon>Bacillati</taxon>
        <taxon>Actinomycetota</taxon>
        <taxon>Actinomycetes</taxon>
        <taxon>Streptosporangiales</taxon>
        <taxon>Streptosporangiaceae</taxon>
        <taxon>Sphaerisporangium</taxon>
    </lineage>
</organism>
<evidence type="ECO:0000313" key="1">
    <source>
        <dbReference type="EMBL" id="MFC6086950.1"/>
    </source>
</evidence>
<dbReference type="Proteomes" id="UP001596137">
    <property type="component" value="Unassembled WGS sequence"/>
</dbReference>